<dbReference type="RefSeq" id="WP_088651031.1">
    <property type="nucleotide sequence ID" value="NZ_AQQR01000007.1"/>
</dbReference>
<keyword evidence="1" id="KW-1133">Transmembrane helix</keyword>
<keyword evidence="1" id="KW-0812">Transmembrane</keyword>
<keyword evidence="1" id="KW-0472">Membrane</keyword>
<evidence type="ECO:0000313" key="4">
    <source>
        <dbReference type="Proteomes" id="UP000215377"/>
    </source>
</evidence>
<keyword evidence="4" id="KW-1185">Reference proteome</keyword>
<feature type="transmembrane region" description="Helical" evidence="1">
    <location>
        <begin position="67"/>
        <end position="92"/>
    </location>
</feature>
<dbReference type="InterPro" id="IPR005182">
    <property type="entry name" value="YdbS-like_PH"/>
</dbReference>
<dbReference type="NCBIfam" id="NF040894">
    <property type="entry name" value="puhB_PGC"/>
    <property type="match status" value="1"/>
</dbReference>
<dbReference type="AlphaFoldDB" id="A0A225NG47"/>
<dbReference type="OrthoDB" id="7345733at2"/>
<gene>
    <name evidence="3" type="ORF">ATO3_16700</name>
</gene>
<feature type="domain" description="YdbS-like PH" evidence="2">
    <location>
        <begin position="95"/>
        <end position="182"/>
    </location>
</feature>
<dbReference type="EMBL" id="AQQR01000007">
    <property type="protein sequence ID" value="OWU72213.1"/>
    <property type="molecule type" value="Genomic_DNA"/>
</dbReference>
<protein>
    <recommendedName>
        <fullName evidence="2">YdbS-like PH domain-containing protein</fullName>
    </recommendedName>
</protein>
<dbReference type="Pfam" id="PF03703">
    <property type="entry name" value="bPH_2"/>
    <property type="match status" value="1"/>
</dbReference>
<reference evidence="3 4" key="1">
    <citation type="submission" date="2013-04" db="EMBL/GenBank/DDBJ databases">
        <title>Oceanicola sp. 22II1-22F33 Genome Sequencing.</title>
        <authorList>
            <person name="Lai Q."/>
            <person name="Li G."/>
            <person name="Shao Z."/>
        </authorList>
    </citation>
    <scope>NUCLEOTIDE SEQUENCE [LARGE SCALE GENOMIC DNA]</scope>
    <source>
        <strain evidence="3 4">22II1-22F33</strain>
    </source>
</reference>
<accession>A0A225NG47</accession>
<proteinExistence type="predicted"/>
<name>A0A225NG47_9RHOB</name>
<feature type="transmembrane region" description="Helical" evidence="1">
    <location>
        <begin position="42"/>
        <end position="61"/>
    </location>
</feature>
<evidence type="ECO:0000259" key="2">
    <source>
        <dbReference type="Pfam" id="PF03703"/>
    </source>
</evidence>
<comment type="caution">
    <text evidence="3">The sequence shown here is derived from an EMBL/GenBank/DDBJ whole genome shotgun (WGS) entry which is preliminary data.</text>
</comment>
<evidence type="ECO:0000313" key="3">
    <source>
        <dbReference type="EMBL" id="OWU72213.1"/>
    </source>
</evidence>
<organism evidence="3 4">
    <name type="scientific">Marinibacterium profundimaris</name>
    <dbReference type="NCBI Taxonomy" id="1679460"/>
    <lineage>
        <taxon>Bacteria</taxon>
        <taxon>Pseudomonadati</taxon>
        <taxon>Pseudomonadota</taxon>
        <taxon>Alphaproteobacteria</taxon>
        <taxon>Rhodobacterales</taxon>
        <taxon>Paracoccaceae</taxon>
        <taxon>Marinibacterium</taxon>
    </lineage>
</organism>
<sequence length="207" mass="22452">MSHDDFAFEPIPGLPEHLPKGEHLLWQGRPDAMALAREALNLRWVAGYFALLALWRFGAILDEGVGAGLAMAAPFLLLGAVVCGLLWIVAFLQARATVYTITDARVVMRIGAALTLTLNLPFRQIASAGLDLRRDGTGTIALDLAEDIRLSWLVCWPHVRPWRLRKPQPALRAIPDAARVAGLLAEAAETRIATPELSRAPAALAAE</sequence>
<dbReference type="Proteomes" id="UP000215377">
    <property type="component" value="Unassembled WGS sequence"/>
</dbReference>
<dbReference type="InterPro" id="IPR054839">
    <property type="entry name" value="puhB_PGC"/>
</dbReference>
<evidence type="ECO:0000256" key="1">
    <source>
        <dbReference type="SAM" id="Phobius"/>
    </source>
</evidence>